<dbReference type="EMBL" id="FNZH01000014">
    <property type="protein sequence ID" value="SEJ79829.1"/>
    <property type="molecule type" value="Genomic_DNA"/>
</dbReference>
<dbReference type="AlphaFoldDB" id="A0A1H7BQF2"/>
<dbReference type="GO" id="GO:0016853">
    <property type="term" value="F:isomerase activity"/>
    <property type="evidence" value="ECO:0007669"/>
    <property type="project" value="UniProtKB-KW"/>
</dbReference>
<evidence type="ECO:0000259" key="2">
    <source>
        <dbReference type="Pfam" id="PF02350"/>
    </source>
</evidence>
<proteinExistence type="inferred from homology"/>
<organism evidence="3 4">
    <name type="scientific">Cyclobacterium xiamenense</name>
    <dbReference type="NCBI Taxonomy" id="1297121"/>
    <lineage>
        <taxon>Bacteria</taxon>
        <taxon>Pseudomonadati</taxon>
        <taxon>Bacteroidota</taxon>
        <taxon>Cytophagia</taxon>
        <taxon>Cytophagales</taxon>
        <taxon>Cyclobacteriaceae</taxon>
        <taxon>Cyclobacterium</taxon>
    </lineage>
</organism>
<gene>
    <name evidence="3" type="ORF">SAMN05192553_11422</name>
</gene>
<keyword evidence="4" id="KW-1185">Reference proteome</keyword>
<dbReference type="Pfam" id="PF02350">
    <property type="entry name" value="Epimerase_2"/>
    <property type="match status" value="1"/>
</dbReference>
<dbReference type="RefSeq" id="WP_092178798.1">
    <property type="nucleotide sequence ID" value="NZ_FNZH01000014.1"/>
</dbReference>
<evidence type="ECO:0000313" key="4">
    <source>
        <dbReference type="Proteomes" id="UP000199403"/>
    </source>
</evidence>
<keyword evidence="1" id="KW-0413">Isomerase</keyword>
<sequence>MIYIDLIAGARPNFMKISPIIDAILAASNEGKAIAFRLIHTGQHYDKNMSGNFFEQLGIPDPDVNLGAGGGSQAEQTAAIMIGYEKLLMEKNKPDLCLVVGDVTSTMACAITAQKLHVQVAHVEAGIRSGDWTMPEEINRMVTDSITNYFFTTSEVANSNLKQAGVGEERIFFVGNTMIDTLLKHRPRFQQPEVWKQLGLKDGKYLVMTLHRPANVDQEEKLRELIQKIVDHTLDLPLVFPVHPRTKKMLQNIGIAHERLHMIDPLGYLEFNYLVERSKAVVTDSGGITEETTVMGIPCMTLRDNTERPETITQGTNELLGTDPKAIPPAMEKLFSGNWKTGKVPHLWDGQTAKRIVEILLDKLG</sequence>
<comment type="similarity">
    <text evidence="1">Belongs to the UDP-N-acetylglucosamine 2-epimerase family.</text>
</comment>
<dbReference type="CDD" id="cd03786">
    <property type="entry name" value="GTB_UDP-GlcNAc_2-Epimerase"/>
    <property type="match status" value="1"/>
</dbReference>
<protein>
    <submittedName>
        <fullName evidence="3">UDP-N-acetylglucosamine 2-epimerase (Non-hydrolysing)</fullName>
    </submittedName>
</protein>
<feature type="domain" description="UDP-N-acetylglucosamine 2-epimerase" evidence="2">
    <location>
        <begin position="31"/>
        <end position="360"/>
    </location>
</feature>
<evidence type="ECO:0000313" key="3">
    <source>
        <dbReference type="EMBL" id="SEJ79829.1"/>
    </source>
</evidence>
<accession>A0A1H7BQF2</accession>
<name>A0A1H7BQF2_9BACT</name>
<reference evidence="4" key="1">
    <citation type="submission" date="2016-10" db="EMBL/GenBank/DDBJ databases">
        <authorList>
            <person name="Varghese N."/>
            <person name="Submissions S."/>
        </authorList>
    </citation>
    <scope>NUCLEOTIDE SEQUENCE [LARGE SCALE GENOMIC DNA]</scope>
    <source>
        <strain evidence="4">IBRC-M 10761</strain>
    </source>
</reference>
<dbReference type="OrthoDB" id="9803238at2"/>
<dbReference type="PANTHER" id="PTHR43174">
    <property type="entry name" value="UDP-N-ACETYLGLUCOSAMINE 2-EPIMERASE"/>
    <property type="match status" value="1"/>
</dbReference>
<evidence type="ECO:0000256" key="1">
    <source>
        <dbReference type="RuleBase" id="RU003513"/>
    </source>
</evidence>
<dbReference type="Proteomes" id="UP000199403">
    <property type="component" value="Unassembled WGS sequence"/>
</dbReference>
<dbReference type="InterPro" id="IPR003331">
    <property type="entry name" value="UDP_GlcNAc_Epimerase_2_dom"/>
</dbReference>
<dbReference type="InterPro" id="IPR029767">
    <property type="entry name" value="WecB-like"/>
</dbReference>
<dbReference type="STRING" id="1416801.SAMN05192553_11422"/>
<dbReference type="PANTHER" id="PTHR43174:SF1">
    <property type="entry name" value="UDP-N-ACETYLGLUCOSAMINE 2-EPIMERASE"/>
    <property type="match status" value="1"/>
</dbReference>
<dbReference type="Gene3D" id="3.40.50.2000">
    <property type="entry name" value="Glycogen Phosphorylase B"/>
    <property type="match status" value="2"/>
</dbReference>
<dbReference type="SUPFAM" id="SSF53756">
    <property type="entry name" value="UDP-Glycosyltransferase/glycogen phosphorylase"/>
    <property type="match status" value="1"/>
</dbReference>
<dbReference type="NCBIfam" id="TIGR00236">
    <property type="entry name" value="wecB"/>
    <property type="match status" value="1"/>
</dbReference>